<dbReference type="Proteomes" id="UP000278398">
    <property type="component" value="Unassembled WGS sequence"/>
</dbReference>
<dbReference type="InterPro" id="IPR029058">
    <property type="entry name" value="AB_hydrolase_fold"/>
</dbReference>
<gene>
    <name evidence="2" type="ORF">EJC49_03605</name>
</gene>
<keyword evidence="3" id="KW-1185">Reference proteome</keyword>
<comment type="caution">
    <text evidence="2">The sequence shown here is derived from an EMBL/GenBank/DDBJ whole genome shotgun (WGS) entry which is preliminary data.</text>
</comment>
<dbReference type="Gene3D" id="3.40.50.1820">
    <property type="entry name" value="alpha/beta hydrolase"/>
    <property type="match status" value="1"/>
</dbReference>
<feature type="domain" description="Serine aminopeptidase S33" evidence="1">
    <location>
        <begin position="81"/>
        <end position="197"/>
    </location>
</feature>
<dbReference type="OrthoDB" id="5416147at2"/>
<dbReference type="GO" id="GO:0016787">
    <property type="term" value="F:hydrolase activity"/>
    <property type="evidence" value="ECO:0007669"/>
    <property type="project" value="UniProtKB-KW"/>
</dbReference>
<reference evidence="2 3" key="1">
    <citation type="submission" date="2018-12" db="EMBL/GenBank/DDBJ databases">
        <title>Mesorhizobium carbonis sp. nov., isolated from coal mine water.</title>
        <authorList>
            <person name="Xin W."/>
            <person name="Xu Z."/>
            <person name="Xiang F."/>
            <person name="Zhang J."/>
            <person name="Xi L."/>
            <person name="Liu J."/>
        </authorList>
    </citation>
    <scope>NUCLEOTIDE SEQUENCE [LARGE SCALE GENOMIC DNA]</scope>
    <source>
        <strain evidence="2 3">B2.3</strain>
    </source>
</reference>
<accession>A0A429Z278</accession>
<dbReference type="SUPFAM" id="SSF53474">
    <property type="entry name" value="alpha/beta-Hydrolases"/>
    <property type="match status" value="1"/>
</dbReference>
<sequence length="327" mass="34652">MRRMMVMSGVLIVVVVVAAIVWFAGPRVERETTITFDPAAIGDDLDSWLAGREAEVPGIRPGLEKQVVWAYPVSRARTPLAIVYVHGFSASKGEIRPLPDKVAEALGANLFYTRLAGHGQDGAAMATASVNAWVNDFAEALAIGERLGDRVIIVATSTGASIASWAATEPGLRDRMAALVLVSPNYGIQAAGAGLLAGPWGLQIARLVAGGERGFEPANESHARFWTTRYPIEAVLPMSTVVSMAAAAPVEHAAVPALFVFSDADLVVRPDLTRGIAARWGAPNAIVSVEESDDPSNHVIAGDAMSPRTTERLAAAVVDWIRVLFPE</sequence>
<evidence type="ECO:0000313" key="3">
    <source>
        <dbReference type="Proteomes" id="UP000278398"/>
    </source>
</evidence>
<name>A0A429Z278_9HYPH</name>
<organism evidence="2 3">
    <name type="scientific">Aquibium carbonis</name>
    <dbReference type="NCBI Taxonomy" id="2495581"/>
    <lineage>
        <taxon>Bacteria</taxon>
        <taxon>Pseudomonadati</taxon>
        <taxon>Pseudomonadota</taxon>
        <taxon>Alphaproteobacteria</taxon>
        <taxon>Hyphomicrobiales</taxon>
        <taxon>Phyllobacteriaceae</taxon>
        <taxon>Aquibium</taxon>
    </lineage>
</organism>
<dbReference type="InterPro" id="IPR022742">
    <property type="entry name" value="Hydrolase_4"/>
</dbReference>
<evidence type="ECO:0000259" key="1">
    <source>
        <dbReference type="Pfam" id="PF12146"/>
    </source>
</evidence>
<dbReference type="AlphaFoldDB" id="A0A429Z278"/>
<dbReference type="Pfam" id="PF12146">
    <property type="entry name" value="Hydrolase_4"/>
    <property type="match status" value="1"/>
</dbReference>
<keyword evidence="2" id="KW-0378">Hydrolase</keyword>
<proteinExistence type="predicted"/>
<dbReference type="EMBL" id="RWKW01000010">
    <property type="protein sequence ID" value="RST87821.1"/>
    <property type="molecule type" value="Genomic_DNA"/>
</dbReference>
<protein>
    <submittedName>
        <fullName evidence="2">Alpha/beta hydrolase</fullName>
    </submittedName>
</protein>
<evidence type="ECO:0000313" key="2">
    <source>
        <dbReference type="EMBL" id="RST87821.1"/>
    </source>
</evidence>